<organism evidence="1">
    <name type="scientific">marine metagenome</name>
    <dbReference type="NCBI Taxonomy" id="408172"/>
    <lineage>
        <taxon>unclassified sequences</taxon>
        <taxon>metagenomes</taxon>
        <taxon>ecological metagenomes</taxon>
    </lineage>
</organism>
<gene>
    <name evidence="1" type="ORF">METZ01_LOCUS463879</name>
</gene>
<dbReference type="EMBL" id="UINC01194775">
    <property type="protein sequence ID" value="SVE11025.1"/>
    <property type="molecule type" value="Genomic_DNA"/>
</dbReference>
<proteinExistence type="predicted"/>
<evidence type="ECO:0000313" key="1">
    <source>
        <dbReference type="EMBL" id="SVE11025.1"/>
    </source>
</evidence>
<protein>
    <submittedName>
        <fullName evidence="1">Uncharacterized protein</fullName>
    </submittedName>
</protein>
<dbReference type="AlphaFoldDB" id="A0A383AV05"/>
<name>A0A383AV05_9ZZZZ</name>
<accession>A0A383AV05</accession>
<reference evidence="1" key="1">
    <citation type="submission" date="2018-05" db="EMBL/GenBank/DDBJ databases">
        <authorList>
            <person name="Lanie J.A."/>
            <person name="Ng W.-L."/>
            <person name="Kazmierczak K.M."/>
            <person name="Andrzejewski T.M."/>
            <person name="Davidsen T.M."/>
            <person name="Wayne K.J."/>
            <person name="Tettelin H."/>
            <person name="Glass J.I."/>
            <person name="Rusch D."/>
            <person name="Podicherti R."/>
            <person name="Tsui H.-C.T."/>
            <person name="Winkler M.E."/>
        </authorList>
    </citation>
    <scope>NUCLEOTIDE SEQUENCE</scope>
</reference>
<sequence length="34" mass="3763">MSIWKNVQPKRGVDSPNLNPAVMLQLDAILVITT</sequence>